<keyword evidence="4" id="KW-1185">Reference proteome</keyword>
<feature type="compositionally biased region" description="Gly residues" evidence="1">
    <location>
        <begin position="37"/>
        <end position="47"/>
    </location>
</feature>
<evidence type="ECO:0000256" key="2">
    <source>
        <dbReference type="SAM" id="Phobius"/>
    </source>
</evidence>
<keyword evidence="2" id="KW-0472">Membrane</keyword>
<comment type="caution">
    <text evidence="3">The sequence shown here is derived from an EMBL/GenBank/DDBJ whole genome shotgun (WGS) entry which is preliminary data.</text>
</comment>
<dbReference type="PANTHER" id="PTHR35119">
    <property type="entry name" value="PROTEIN POLYCHOME"/>
    <property type="match status" value="1"/>
</dbReference>
<evidence type="ECO:0000313" key="4">
    <source>
        <dbReference type="Proteomes" id="UP001372338"/>
    </source>
</evidence>
<accession>A0AAN9EQY7</accession>
<dbReference type="AlphaFoldDB" id="A0AAN9EQY7"/>
<dbReference type="EMBL" id="JAYWIO010000005">
    <property type="protein sequence ID" value="KAK7259470.1"/>
    <property type="molecule type" value="Genomic_DNA"/>
</dbReference>
<organism evidence="3 4">
    <name type="scientific">Crotalaria pallida</name>
    <name type="common">Smooth rattlebox</name>
    <name type="synonym">Crotalaria striata</name>
    <dbReference type="NCBI Taxonomy" id="3830"/>
    <lineage>
        <taxon>Eukaryota</taxon>
        <taxon>Viridiplantae</taxon>
        <taxon>Streptophyta</taxon>
        <taxon>Embryophyta</taxon>
        <taxon>Tracheophyta</taxon>
        <taxon>Spermatophyta</taxon>
        <taxon>Magnoliopsida</taxon>
        <taxon>eudicotyledons</taxon>
        <taxon>Gunneridae</taxon>
        <taxon>Pentapetalae</taxon>
        <taxon>rosids</taxon>
        <taxon>fabids</taxon>
        <taxon>Fabales</taxon>
        <taxon>Fabaceae</taxon>
        <taxon>Papilionoideae</taxon>
        <taxon>50 kb inversion clade</taxon>
        <taxon>genistoids sensu lato</taxon>
        <taxon>core genistoids</taxon>
        <taxon>Crotalarieae</taxon>
        <taxon>Crotalaria</taxon>
    </lineage>
</organism>
<dbReference type="InterPro" id="IPR034590">
    <property type="entry name" value="POLYCHOME/GIG1"/>
</dbReference>
<evidence type="ECO:0000313" key="3">
    <source>
        <dbReference type="EMBL" id="KAK7259470.1"/>
    </source>
</evidence>
<reference evidence="3 4" key="1">
    <citation type="submission" date="2024-01" db="EMBL/GenBank/DDBJ databases">
        <title>The genomes of 5 underutilized Papilionoideae crops provide insights into root nodulation and disease resistanc.</title>
        <authorList>
            <person name="Yuan L."/>
        </authorList>
    </citation>
    <scope>NUCLEOTIDE SEQUENCE [LARGE SCALE GENOMIC DNA]</scope>
    <source>
        <strain evidence="3">ZHUSHIDOU_FW_LH</strain>
        <tissue evidence="3">Leaf</tissue>
    </source>
</reference>
<gene>
    <name evidence="3" type="ORF">RIF29_25078</name>
</gene>
<evidence type="ECO:0000256" key="1">
    <source>
        <dbReference type="SAM" id="MobiDB-lite"/>
    </source>
</evidence>
<protein>
    <submittedName>
        <fullName evidence="3">Uncharacterized protein</fullName>
    </submittedName>
</protein>
<dbReference type="PANTHER" id="PTHR35119:SF1">
    <property type="entry name" value="PROTEIN POLYCHOME"/>
    <property type="match status" value="1"/>
</dbReference>
<feature type="region of interest" description="Disordered" evidence="1">
    <location>
        <begin position="36"/>
        <end position="75"/>
    </location>
</feature>
<name>A0AAN9EQY7_CROPI</name>
<sequence>MPEARDRRVVPVDEAAIYAANRIASAFFGSFNNRGEIGSGQSRGGGSATLIGRGRGRENTPLGTSRRGRGRGSTVRRSVLPSWYPRTPLRDVTGVVRAIERRRTRFGEEGQQLSDPSVPAAGAHIEHSASAISPNQVSVKLRTPAGCKVPKIMLDISTPSEKESELTPQKQLLNSIDAVEKIVREELQKLKRTPGARRVERQKRILMTVVLVGIHDVSFSIIKRVSDVLNIRSMESKVFGVMVAIMVVGWVTVASDDGVEGRD</sequence>
<dbReference type="GO" id="GO:0005634">
    <property type="term" value="C:nucleus"/>
    <property type="evidence" value="ECO:0007669"/>
    <property type="project" value="InterPro"/>
</dbReference>
<proteinExistence type="predicted"/>
<feature type="transmembrane region" description="Helical" evidence="2">
    <location>
        <begin position="238"/>
        <end position="255"/>
    </location>
</feature>
<keyword evidence="2" id="KW-0812">Transmembrane</keyword>
<keyword evidence="2" id="KW-1133">Transmembrane helix</keyword>
<dbReference type="GO" id="GO:0051783">
    <property type="term" value="P:regulation of nuclear division"/>
    <property type="evidence" value="ECO:0007669"/>
    <property type="project" value="InterPro"/>
</dbReference>
<dbReference type="Proteomes" id="UP001372338">
    <property type="component" value="Unassembled WGS sequence"/>
</dbReference>